<gene>
    <name evidence="4" type="ORF">Plec18167_003457</name>
</gene>
<dbReference type="InterPro" id="IPR029052">
    <property type="entry name" value="Metallo-depent_PP-like"/>
</dbReference>
<dbReference type="Proteomes" id="UP001583193">
    <property type="component" value="Unassembled WGS sequence"/>
</dbReference>
<feature type="region of interest" description="Disordered" evidence="2">
    <location>
        <begin position="577"/>
        <end position="609"/>
    </location>
</feature>
<protein>
    <recommendedName>
        <fullName evidence="6">Calcineurin-like phosphoesterase domain-containing protein</fullName>
    </recommendedName>
</protein>
<feature type="transmembrane region" description="Helical" evidence="3">
    <location>
        <begin position="545"/>
        <end position="572"/>
    </location>
</feature>
<keyword evidence="5" id="KW-1185">Reference proteome</keyword>
<feature type="compositionally biased region" description="Polar residues" evidence="2">
    <location>
        <begin position="584"/>
        <end position="609"/>
    </location>
</feature>
<sequence>MFLRTLLSRALIILLPLSIASTIYLYLYPVFHGCAFPLPSREARPSSLWSNGFVSTLLQHVAPGHAPTHEPAVFRLLVLADPQLEGDSSLPGPEDEFVPRLMRHWGSIKAAAVGNISSESEQDPETGPVTAVEAVQIALRTIVLEDIPDALRAARKSLDLFGNDYYLAHIYRTLHWWSRPTHVTVLGDLIGSQWVTDEEFETRGWRYWNRVFAGGERVDDEITITGQKGYSNAQEAEGQASQLPILERYNSSWENNIINIAGNHDIGYAGDVSEARLERFERVFGRANWDIRFQHPLDGVGAEQSTTEIPTLHIINLNDLTLDVPPLSQDIQTWSYDYINDVISHRSRPVEDRSSFTLLLTHVPLHKREGICTDAPYFSFHESDDEDGDDGIPRYREGGLKEQNHLSDHASASGILQGIFGMSGDRNVPAGGRGRNGLILNGHDHTGCDVVHFVNRSIEADDEANKGEEVGVSTVSWRWDATRYENSATITEDQETPSIREVTLRAMMGEYGGNAGLLSVWFDFDPAVNEWKYDIIMCKAGVQHIWWAVHGVGIATLVVLFFWTLLSFVEVVSPARPDKKKTIKGQTTVDGAKQAQNVSPNTVQEKAKK</sequence>
<name>A0ABR3XY37_9EURO</name>
<evidence type="ECO:0008006" key="6">
    <source>
        <dbReference type="Google" id="ProtNLM"/>
    </source>
</evidence>
<evidence type="ECO:0000313" key="5">
    <source>
        <dbReference type="Proteomes" id="UP001583193"/>
    </source>
</evidence>
<evidence type="ECO:0000256" key="3">
    <source>
        <dbReference type="SAM" id="Phobius"/>
    </source>
</evidence>
<dbReference type="PANTHER" id="PTHR13315:SF1">
    <property type="entry name" value="PROTEIN TED1"/>
    <property type="match status" value="1"/>
</dbReference>
<dbReference type="InterPro" id="IPR033308">
    <property type="entry name" value="PGAP5/Cdc1/Ted1"/>
</dbReference>
<keyword evidence="3" id="KW-1133">Transmembrane helix</keyword>
<evidence type="ECO:0000313" key="4">
    <source>
        <dbReference type="EMBL" id="KAL1880922.1"/>
    </source>
</evidence>
<keyword evidence="3" id="KW-0812">Transmembrane</keyword>
<dbReference type="SUPFAM" id="SSF56300">
    <property type="entry name" value="Metallo-dependent phosphatases"/>
    <property type="match status" value="1"/>
</dbReference>
<accession>A0ABR3XY37</accession>
<keyword evidence="1 3" id="KW-0472">Membrane</keyword>
<dbReference type="EMBL" id="JAVDPF010000008">
    <property type="protein sequence ID" value="KAL1880922.1"/>
    <property type="molecule type" value="Genomic_DNA"/>
</dbReference>
<proteinExistence type="predicted"/>
<evidence type="ECO:0000256" key="2">
    <source>
        <dbReference type="SAM" id="MobiDB-lite"/>
    </source>
</evidence>
<organism evidence="4 5">
    <name type="scientific">Paecilomyces lecythidis</name>
    <dbReference type="NCBI Taxonomy" id="3004212"/>
    <lineage>
        <taxon>Eukaryota</taxon>
        <taxon>Fungi</taxon>
        <taxon>Dikarya</taxon>
        <taxon>Ascomycota</taxon>
        <taxon>Pezizomycotina</taxon>
        <taxon>Eurotiomycetes</taxon>
        <taxon>Eurotiomycetidae</taxon>
        <taxon>Eurotiales</taxon>
        <taxon>Thermoascaceae</taxon>
        <taxon>Paecilomyces</taxon>
    </lineage>
</organism>
<reference evidence="4 5" key="1">
    <citation type="journal article" date="2024" name="IMA Fungus">
        <title>IMA Genome - F19 : A genome assembly and annotation guide to empower mycologists, including annotated draft genome sequences of Ceratocystis pirilliformis, Diaporthe australafricana, Fusarium ophioides, Paecilomyces lecythidis, and Sporothrix stenoceras.</title>
        <authorList>
            <person name="Aylward J."/>
            <person name="Wilson A.M."/>
            <person name="Visagie C.M."/>
            <person name="Spraker J."/>
            <person name="Barnes I."/>
            <person name="Buitendag C."/>
            <person name="Ceriani C."/>
            <person name="Del Mar Angel L."/>
            <person name="du Plessis D."/>
            <person name="Fuchs T."/>
            <person name="Gasser K."/>
            <person name="Kramer D."/>
            <person name="Li W."/>
            <person name="Munsamy K."/>
            <person name="Piso A."/>
            <person name="Price J.L."/>
            <person name="Sonnekus B."/>
            <person name="Thomas C."/>
            <person name="van der Nest A."/>
            <person name="van Dijk A."/>
            <person name="van Heerden A."/>
            <person name="van Vuuren N."/>
            <person name="Yilmaz N."/>
            <person name="Duong T.A."/>
            <person name="van der Merwe N.A."/>
            <person name="Wingfield M.J."/>
            <person name="Wingfield B.D."/>
        </authorList>
    </citation>
    <scope>NUCLEOTIDE SEQUENCE [LARGE SCALE GENOMIC DNA]</scope>
    <source>
        <strain evidence="4 5">CMW 18167</strain>
    </source>
</reference>
<evidence type="ECO:0000256" key="1">
    <source>
        <dbReference type="ARBA" id="ARBA00023136"/>
    </source>
</evidence>
<comment type="caution">
    <text evidence="4">The sequence shown here is derived from an EMBL/GenBank/DDBJ whole genome shotgun (WGS) entry which is preliminary data.</text>
</comment>
<dbReference type="PANTHER" id="PTHR13315">
    <property type="entry name" value="METALLO PHOSPHOESTERASE RELATED"/>
    <property type="match status" value="1"/>
</dbReference>